<keyword evidence="1" id="KW-1133">Transmembrane helix</keyword>
<keyword evidence="1" id="KW-0812">Transmembrane</keyword>
<feature type="transmembrane region" description="Helical" evidence="1">
    <location>
        <begin position="7"/>
        <end position="26"/>
    </location>
</feature>
<evidence type="ECO:0000313" key="2">
    <source>
        <dbReference type="EMBL" id="BFG69526.1"/>
    </source>
</evidence>
<dbReference type="AlphaFoldDB" id="A0AAT9GFW9"/>
<name>A0AAT9GFW9_9BACT</name>
<reference evidence="2" key="1">
    <citation type="submission" date="2024-02" db="EMBL/GenBank/DDBJ databases">
        <title>Sediminibacterium planktonica sp. nov. and Sediminibacterium longus sp. nov., isolated from surface lake and river water.</title>
        <authorList>
            <person name="Watanabe K."/>
            <person name="Takemine S."/>
            <person name="Ishii Y."/>
            <person name="Ogata Y."/>
            <person name="Shindo C."/>
            <person name="Suda W."/>
        </authorList>
    </citation>
    <scope>NUCLEOTIDE SEQUENCE</scope>
    <source>
        <strain evidence="2">KACHI17</strain>
    </source>
</reference>
<feature type="transmembrane region" description="Helical" evidence="1">
    <location>
        <begin position="46"/>
        <end position="66"/>
    </location>
</feature>
<keyword evidence="1" id="KW-0472">Membrane</keyword>
<evidence type="ECO:0000256" key="1">
    <source>
        <dbReference type="SAM" id="Phobius"/>
    </source>
</evidence>
<sequence>MKYSQQIGIAAALVLLGLCFLPWTIIESKGLTISGFAAEGTSFGRPGLFHVFFCTAAILFFAIPRIWTKRTNVFIGAINLAWAIRNYVLVSSCMFGECPVKQPALYGILACAIIIQIMVLFPKMPVVKREEGE</sequence>
<protein>
    <submittedName>
        <fullName evidence="2">Uncharacterized protein</fullName>
    </submittedName>
</protein>
<dbReference type="EMBL" id="AP029612">
    <property type="protein sequence ID" value="BFG69526.1"/>
    <property type="molecule type" value="Genomic_DNA"/>
</dbReference>
<organism evidence="2">
    <name type="scientific">Sediminibacterium sp. KACHI17</name>
    <dbReference type="NCBI Taxonomy" id="1751071"/>
    <lineage>
        <taxon>Bacteria</taxon>
        <taxon>Pseudomonadati</taxon>
        <taxon>Bacteroidota</taxon>
        <taxon>Chitinophagia</taxon>
        <taxon>Chitinophagales</taxon>
        <taxon>Chitinophagaceae</taxon>
        <taxon>Sediminibacterium</taxon>
    </lineage>
</organism>
<proteinExistence type="predicted"/>
<dbReference type="RefSeq" id="WP_353549846.1">
    <property type="nucleotide sequence ID" value="NZ_AP029612.1"/>
</dbReference>
<feature type="transmembrane region" description="Helical" evidence="1">
    <location>
        <begin position="104"/>
        <end position="121"/>
    </location>
</feature>
<gene>
    <name evidence="2" type="ORF">KACHI17_04070</name>
</gene>
<feature type="transmembrane region" description="Helical" evidence="1">
    <location>
        <begin position="73"/>
        <end position="92"/>
    </location>
</feature>
<accession>A0AAT9GFW9</accession>